<reference evidence="2 3" key="1">
    <citation type="submission" date="2019-07" db="EMBL/GenBank/DDBJ databases">
        <title>Whole genome shotgun sequence of Lactobacillus rapi NBRC 109618.</title>
        <authorList>
            <person name="Hosoyama A."/>
            <person name="Uohara A."/>
            <person name="Ohji S."/>
            <person name="Ichikawa N."/>
        </authorList>
    </citation>
    <scope>NUCLEOTIDE SEQUENCE [LARGE SCALE GENOMIC DNA]</scope>
    <source>
        <strain evidence="2 3">NBRC 109618</strain>
    </source>
</reference>
<sequence length="333" mass="38811">MNEPGKLFRKLRQDRHLTLQQVADEHNSISFISKFENGDSHIGFTRLIHLLGKINFSAEEFLYLLGKDSTLATKSSFLIGNPIFLSANFMTPLVTLMRDLDSSRQRYEKNPAKTMMYFNQKILELENSGTADWHHLLAILYQVQAELLKNDIDTNQPQMTDKRFSQVRIMMRPIISYLYNIENWSSFELLLFGISHYAMPLATVHQLERIAIKRTSINETFPIMPLVQGGLLFGLFSTYINFRKLDWARQTLHHLQELVAQREDSNYAILLRFYQGWFEYINSDGKQGIDKMQDAIDILHILHEPKMAAMLVQFVKLIKQNQKTPGKSMLFIM</sequence>
<proteinExistence type="predicted"/>
<dbReference type="Gene3D" id="1.10.260.40">
    <property type="entry name" value="lambda repressor-like DNA-binding domains"/>
    <property type="match status" value="1"/>
</dbReference>
<dbReference type="AlphaFoldDB" id="A0A512PL55"/>
<dbReference type="Proteomes" id="UP000321569">
    <property type="component" value="Unassembled WGS sequence"/>
</dbReference>
<gene>
    <name evidence="2" type="ORF">LRA02_08120</name>
</gene>
<evidence type="ECO:0000313" key="3">
    <source>
        <dbReference type="Proteomes" id="UP000321569"/>
    </source>
</evidence>
<dbReference type="InterPro" id="IPR010057">
    <property type="entry name" value="Transcription_activator_Rgg_C"/>
</dbReference>
<organism evidence="2 3">
    <name type="scientific">Lentilactobacillus rapi</name>
    <dbReference type="NCBI Taxonomy" id="481723"/>
    <lineage>
        <taxon>Bacteria</taxon>
        <taxon>Bacillati</taxon>
        <taxon>Bacillota</taxon>
        <taxon>Bacilli</taxon>
        <taxon>Lactobacillales</taxon>
        <taxon>Lactobacillaceae</taxon>
        <taxon>Lentilactobacillus</taxon>
    </lineage>
</organism>
<accession>A0A512PL55</accession>
<dbReference type="STRING" id="1423795.FD12_GL000034"/>
<comment type="caution">
    <text evidence="2">The sequence shown here is derived from an EMBL/GenBank/DDBJ whole genome shotgun (WGS) entry which is preliminary data.</text>
</comment>
<dbReference type="InterPro" id="IPR001387">
    <property type="entry name" value="Cro/C1-type_HTH"/>
</dbReference>
<dbReference type="PANTHER" id="PTHR37038">
    <property type="entry name" value="TRANSCRIPTIONAL REGULATOR-RELATED"/>
    <property type="match status" value="1"/>
</dbReference>
<feature type="domain" description="HTH cro/C1-type" evidence="1">
    <location>
        <begin position="8"/>
        <end position="61"/>
    </location>
</feature>
<dbReference type="PROSITE" id="PS50943">
    <property type="entry name" value="HTH_CROC1"/>
    <property type="match status" value="1"/>
</dbReference>
<dbReference type="Pfam" id="PF21259">
    <property type="entry name" value="Rgg_C"/>
    <property type="match status" value="1"/>
</dbReference>
<evidence type="ECO:0000259" key="1">
    <source>
        <dbReference type="PROSITE" id="PS50943"/>
    </source>
</evidence>
<evidence type="ECO:0000313" key="2">
    <source>
        <dbReference type="EMBL" id="GEP71944.1"/>
    </source>
</evidence>
<dbReference type="InterPro" id="IPR010982">
    <property type="entry name" value="Lambda_DNA-bd_dom_sf"/>
</dbReference>
<dbReference type="OrthoDB" id="2296017at2"/>
<dbReference type="PANTHER" id="PTHR37038:SF12">
    <property type="entry name" value="TRANSCRIPTIONAL REGULATOR"/>
    <property type="match status" value="1"/>
</dbReference>
<dbReference type="NCBIfam" id="TIGR01716">
    <property type="entry name" value="RGG_Cterm"/>
    <property type="match status" value="1"/>
</dbReference>
<dbReference type="GO" id="GO:0003677">
    <property type="term" value="F:DNA binding"/>
    <property type="evidence" value="ECO:0007669"/>
    <property type="project" value="InterPro"/>
</dbReference>
<name>A0A512PL55_9LACO</name>
<dbReference type="SUPFAM" id="SSF47413">
    <property type="entry name" value="lambda repressor-like DNA-binding domains"/>
    <property type="match status" value="1"/>
</dbReference>
<dbReference type="RefSeq" id="WP_056981279.1">
    <property type="nucleotide sequence ID" value="NZ_BKAM01000006.1"/>
</dbReference>
<protein>
    <recommendedName>
        <fullName evidence="1">HTH cro/C1-type domain-containing protein</fullName>
    </recommendedName>
</protein>
<dbReference type="EMBL" id="BKAM01000006">
    <property type="protein sequence ID" value="GEP71944.1"/>
    <property type="molecule type" value="Genomic_DNA"/>
</dbReference>
<dbReference type="CDD" id="cd00093">
    <property type="entry name" value="HTH_XRE"/>
    <property type="match status" value="1"/>
</dbReference>
<dbReference type="InterPro" id="IPR053163">
    <property type="entry name" value="HTH-type_regulator_Rgg"/>
</dbReference>